<evidence type="ECO:0000313" key="8">
    <source>
        <dbReference type="Proteomes" id="UP000585681"/>
    </source>
</evidence>
<dbReference type="InterPro" id="IPR015424">
    <property type="entry name" value="PyrdxlP-dep_Trfase"/>
</dbReference>
<evidence type="ECO:0000259" key="6">
    <source>
        <dbReference type="PROSITE" id="PS50949"/>
    </source>
</evidence>
<dbReference type="SUPFAM" id="SSF46785">
    <property type="entry name" value="Winged helix' DNA-binding domain"/>
    <property type="match status" value="1"/>
</dbReference>
<dbReference type="InterPro" id="IPR051446">
    <property type="entry name" value="HTH_trans_reg/aminotransferase"/>
</dbReference>
<dbReference type="Pfam" id="PF00392">
    <property type="entry name" value="GntR"/>
    <property type="match status" value="1"/>
</dbReference>
<keyword evidence="7" id="KW-0032">Aminotransferase</keyword>
<dbReference type="GO" id="GO:0030170">
    <property type="term" value="F:pyridoxal phosphate binding"/>
    <property type="evidence" value="ECO:0007669"/>
    <property type="project" value="InterPro"/>
</dbReference>
<dbReference type="AlphaFoldDB" id="A0A840C7W0"/>
<keyword evidence="2" id="KW-0663">Pyridoxal phosphate</keyword>
<dbReference type="GO" id="GO:0008483">
    <property type="term" value="F:transaminase activity"/>
    <property type="evidence" value="ECO:0007669"/>
    <property type="project" value="UniProtKB-KW"/>
</dbReference>
<keyword evidence="4" id="KW-0238">DNA-binding</keyword>
<dbReference type="GO" id="GO:0003677">
    <property type="term" value="F:DNA binding"/>
    <property type="evidence" value="ECO:0007669"/>
    <property type="project" value="UniProtKB-KW"/>
</dbReference>
<dbReference type="Gene3D" id="1.10.10.10">
    <property type="entry name" value="Winged helix-like DNA-binding domain superfamily/Winged helix DNA-binding domain"/>
    <property type="match status" value="1"/>
</dbReference>
<sequence>MLERIFETPFRADQTLQQQIQERLIEAILAGKVSPYDPLPATRVLSEQIGVSRNTVMLVYERLAQDGYIRTVNRRGYFVDESVLRDKLNVDVGGLVRPGEPVEAVDFTAHMTGRYSRQPNIVKRGDWKGYAYPFIYGQVAADETSIARWRDCVRMAGTRRHAHAWVGDLVDGDDPMLIEQIQRRMLPHRGFRAGPEELLVTVGAQNALFLAGGLFCRPGAQVHLEDPCYVDARNIFAAQGGQLVPHAVDSNGMRMGDFSGAALVYVTPGHQAPTNVTMSMERRLALLEAARRDDFLIIEDDYEHELNFIGAQHPTLKSLDVSGRVIHIGSLTKPLFPGLRLGFVAAAAPVIRELRALRRLMYRHPSALAQRAMALFLAEGHYDTHIRRHRKELAARWKLMMRELDRQLPDCAVTMTTGGSGIWLALPEGVSARAVQRRAEQQGLLVEAGDVHYHGTNAPKNRLRLGFGAIEARKIAEGITLLGQVIAQERAQPPR</sequence>
<reference evidence="7" key="1">
    <citation type="submission" date="2020-08" db="EMBL/GenBank/DDBJ databases">
        <title>Genomic Encyclopedia of Type Strains, Phase IV (KMG-IV): sequencing the most valuable type-strain genomes for metagenomic binning, comparative biology and taxonomic classification.</title>
        <authorList>
            <person name="Goeker M."/>
        </authorList>
    </citation>
    <scope>NUCLEOTIDE SEQUENCE [LARGE SCALE GENOMIC DNA]</scope>
    <source>
        <strain evidence="7">DSM 105040</strain>
    </source>
</reference>
<dbReference type="Pfam" id="PF00155">
    <property type="entry name" value="Aminotran_1_2"/>
    <property type="match status" value="1"/>
</dbReference>
<dbReference type="SUPFAM" id="SSF53383">
    <property type="entry name" value="PLP-dependent transferases"/>
    <property type="match status" value="1"/>
</dbReference>
<dbReference type="InterPro" id="IPR000524">
    <property type="entry name" value="Tscrpt_reg_HTH_GntR"/>
</dbReference>
<dbReference type="Gene3D" id="3.40.640.10">
    <property type="entry name" value="Type I PLP-dependent aspartate aminotransferase-like (Major domain)"/>
    <property type="match status" value="1"/>
</dbReference>
<dbReference type="CDD" id="cd00609">
    <property type="entry name" value="AAT_like"/>
    <property type="match status" value="1"/>
</dbReference>
<name>A0A840C7W0_9RHOB</name>
<dbReference type="PROSITE" id="PS50949">
    <property type="entry name" value="HTH_GNTR"/>
    <property type="match status" value="1"/>
</dbReference>
<keyword evidence="5" id="KW-0804">Transcription</keyword>
<gene>
    <name evidence="7" type="ORF">GGR17_000744</name>
</gene>
<dbReference type="RefSeq" id="WP_054538038.1">
    <property type="nucleotide sequence ID" value="NZ_JACIEQ010000001.1"/>
</dbReference>
<evidence type="ECO:0000256" key="1">
    <source>
        <dbReference type="ARBA" id="ARBA00005384"/>
    </source>
</evidence>
<dbReference type="GO" id="GO:0003700">
    <property type="term" value="F:DNA-binding transcription factor activity"/>
    <property type="evidence" value="ECO:0007669"/>
    <property type="project" value="InterPro"/>
</dbReference>
<dbReference type="InterPro" id="IPR036388">
    <property type="entry name" value="WH-like_DNA-bd_sf"/>
</dbReference>
<comment type="caution">
    <text evidence="7">The sequence shown here is derived from an EMBL/GenBank/DDBJ whole genome shotgun (WGS) entry which is preliminary data.</text>
</comment>
<dbReference type="PANTHER" id="PTHR46577:SF1">
    <property type="entry name" value="HTH-TYPE TRANSCRIPTIONAL REGULATORY PROTEIN GABR"/>
    <property type="match status" value="1"/>
</dbReference>
<protein>
    <submittedName>
        <fullName evidence="7">GntR family transcriptional regulator/MocR family aminotransferase</fullName>
    </submittedName>
</protein>
<feature type="domain" description="HTH gntR-type" evidence="6">
    <location>
        <begin position="14"/>
        <end position="82"/>
    </location>
</feature>
<evidence type="ECO:0000256" key="4">
    <source>
        <dbReference type="ARBA" id="ARBA00023125"/>
    </source>
</evidence>
<organism evidence="7 8">
    <name type="scientific">Actibacterium naphthalenivorans</name>
    <dbReference type="NCBI Taxonomy" id="1614693"/>
    <lineage>
        <taxon>Bacteria</taxon>
        <taxon>Pseudomonadati</taxon>
        <taxon>Pseudomonadota</taxon>
        <taxon>Alphaproteobacteria</taxon>
        <taxon>Rhodobacterales</taxon>
        <taxon>Roseobacteraceae</taxon>
        <taxon>Actibacterium</taxon>
    </lineage>
</organism>
<keyword evidence="7" id="KW-0808">Transferase</keyword>
<proteinExistence type="inferred from homology"/>
<evidence type="ECO:0000256" key="2">
    <source>
        <dbReference type="ARBA" id="ARBA00022898"/>
    </source>
</evidence>
<dbReference type="InterPro" id="IPR036390">
    <property type="entry name" value="WH_DNA-bd_sf"/>
</dbReference>
<dbReference type="CDD" id="cd07377">
    <property type="entry name" value="WHTH_GntR"/>
    <property type="match status" value="1"/>
</dbReference>
<dbReference type="InterPro" id="IPR004839">
    <property type="entry name" value="Aminotransferase_I/II_large"/>
</dbReference>
<dbReference type="PANTHER" id="PTHR46577">
    <property type="entry name" value="HTH-TYPE TRANSCRIPTIONAL REGULATORY PROTEIN GABR"/>
    <property type="match status" value="1"/>
</dbReference>
<evidence type="ECO:0000313" key="7">
    <source>
        <dbReference type="EMBL" id="MBB4020953.1"/>
    </source>
</evidence>
<evidence type="ECO:0000256" key="5">
    <source>
        <dbReference type="ARBA" id="ARBA00023163"/>
    </source>
</evidence>
<keyword evidence="8" id="KW-1185">Reference proteome</keyword>
<dbReference type="InterPro" id="IPR015421">
    <property type="entry name" value="PyrdxlP-dep_Trfase_major"/>
</dbReference>
<dbReference type="EMBL" id="JACIEQ010000001">
    <property type="protein sequence ID" value="MBB4020953.1"/>
    <property type="molecule type" value="Genomic_DNA"/>
</dbReference>
<dbReference type="SMART" id="SM00345">
    <property type="entry name" value="HTH_GNTR"/>
    <property type="match status" value="1"/>
</dbReference>
<evidence type="ECO:0000256" key="3">
    <source>
        <dbReference type="ARBA" id="ARBA00023015"/>
    </source>
</evidence>
<dbReference type="PRINTS" id="PR00035">
    <property type="entry name" value="HTHGNTR"/>
</dbReference>
<comment type="similarity">
    <text evidence="1">In the C-terminal section; belongs to the class-I pyridoxal-phosphate-dependent aminotransferase family.</text>
</comment>
<dbReference type="Proteomes" id="UP000585681">
    <property type="component" value="Unassembled WGS sequence"/>
</dbReference>
<keyword evidence="3" id="KW-0805">Transcription regulation</keyword>
<accession>A0A840C7W0</accession>